<reference evidence="3 4" key="1">
    <citation type="submission" date="2024-10" db="EMBL/GenBank/DDBJ databases">
        <title>Updated reference genomes for cyclostephanoid diatoms.</title>
        <authorList>
            <person name="Roberts W.R."/>
            <person name="Alverson A.J."/>
        </authorList>
    </citation>
    <scope>NUCLEOTIDE SEQUENCE [LARGE SCALE GENOMIC DNA]</scope>
    <source>
        <strain evidence="3 4">AJA228-03</strain>
    </source>
</reference>
<evidence type="ECO:0000313" key="3">
    <source>
        <dbReference type="EMBL" id="KAL3826277.1"/>
    </source>
</evidence>
<feature type="domain" description="Mitochondrial splicing suppressor 51-like C-terminal" evidence="2">
    <location>
        <begin position="477"/>
        <end position="660"/>
    </location>
</feature>
<comment type="caution">
    <text evidence="3">The sequence shown here is derived from an EMBL/GenBank/DDBJ whole genome shotgun (WGS) entry which is preliminary data.</text>
</comment>
<dbReference type="PANTHER" id="PTHR47570">
    <property type="entry name" value="ZINC ION BINDING PROTEIN"/>
    <property type="match status" value="1"/>
</dbReference>
<sequence length="683" mass="75714">MAIAVILVPADANRPLETHRVSWDEYPTSSTERGCHHPYHRYREDVSNVMKLKSTEEYHHLLIEMPLLRPCDDVPGLFAHFLDGATSTTTTTGGGVATTRSSRWHERNVRATRLAMSCGLISIRFHGPVLLVRSYVGGGCRCVDLSVMDVWGPTCVSSDLRPCVQRLVATDLGLSSYGGGGSGGGGGRGNAAAAADDDDSTADVPEWLANAARQNYHDVVELRKVVSAMNRPDAHDDGDEGEGDVDGDDDFEIREMTTNAIVTLASRTTTKTTATKTMEFVANSPLCIHCRRASSALCEHCEGVYFCSTDTTTDDGGRNGCKEDGWSHECLCSTWRIYSRTNREELSNFDDGYFGAWQKDLISRSHQLGEGPYEDFLLSIGIDGEGCESWWRTEIGGWSSGQCARVDPAIRKSYAQGFHPIGDMPPERRITMEDIERCDPSVTTNPCGLVTLSSWRDYYTLRNIPPTSPVCLLCTFPLTVYHAIERYGEVPVTVARMLNRPLRIHVVGAEKEVNFLDLFKELSFLLPMDVELELVFVVREDMFPTNTTCQRPRRGDKFSLRIDSEGMVIGVVSGTYGGETLDPNFDIGTGPPDMIVAMNAGLYAYESWRSVVSYLHHNRGVVGVFTDYNEYSGVNCAALGGDKSRRSLTVNPFRQPRAMPVYSMNLPQFCNGFLYVFNEQELE</sequence>
<name>A0ABD3SNV4_9STRA</name>
<dbReference type="EMBL" id="JALLPB020000024">
    <property type="protein sequence ID" value="KAL3826277.1"/>
    <property type="molecule type" value="Genomic_DNA"/>
</dbReference>
<gene>
    <name evidence="3" type="ORF">ACHAXA_004595</name>
</gene>
<feature type="region of interest" description="Disordered" evidence="1">
    <location>
        <begin position="178"/>
        <end position="199"/>
    </location>
</feature>
<evidence type="ECO:0000256" key="1">
    <source>
        <dbReference type="SAM" id="MobiDB-lite"/>
    </source>
</evidence>
<dbReference type="InterPro" id="IPR046824">
    <property type="entry name" value="Mss51-like_C"/>
</dbReference>
<feature type="compositionally biased region" description="Gly residues" evidence="1">
    <location>
        <begin position="178"/>
        <end position="189"/>
    </location>
</feature>
<evidence type="ECO:0000259" key="2">
    <source>
        <dbReference type="Pfam" id="PF20179"/>
    </source>
</evidence>
<dbReference type="AlphaFoldDB" id="A0ABD3SNV4"/>
<accession>A0ABD3SNV4</accession>
<dbReference type="PANTHER" id="PTHR47570:SF1">
    <property type="entry name" value="ZINC ION BINDING PROTEIN"/>
    <property type="match status" value="1"/>
</dbReference>
<keyword evidence="4" id="KW-1185">Reference proteome</keyword>
<dbReference type="Proteomes" id="UP001530377">
    <property type="component" value="Unassembled WGS sequence"/>
</dbReference>
<dbReference type="Pfam" id="PF20179">
    <property type="entry name" value="MSS51_C"/>
    <property type="match status" value="1"/>
</dbReference>
<protein>
    <recommendedName>
        <fullName evidence="2">Mitochondrial splicing suppressor 51-like C-terminal domain-containing protein</fullName>
    </recommendedName>
</protein>
<proteinExistence type="predicted"/>
<organism evidence="3 4">
    <name type="scientific">Cyclostephanos tholiformis</name>
    <dbReference type="NCBI Taxonomy" id="382380"/>
    <lineage>
        <taxon>Eukaryota</taxon>
        <taxon>Sar</taxon>
        <taxon>Stramenopiles</taxon>
        <taxon>Ochrophyta</taxon>
        <taxon>Bacillariophyta</taxon>
        <taxon>Coscinodiscophyceae</taxon>
        <taxon>Thalassiosirophycidae</taxon>
        <taxon>Stephanodiscales</taxon>
        <taxon>Stephanodiscaceae</taxon>
        <taxon>Cyclostephanos</taxon>
    </lineage>
</organism>
<evidence type="ECO:0000313" key="4">
    <source>
        <dbReference type="Proteomes" id="UP001530377"/>
    </source>
</evidence>